<dbReference type="PANTHER" id="PTHR43135:SF3">
    <property type="entry name" value="ALPHA-D-RIBOSE 1-METHYLPHOSPHONATE 5-TRIPHOSPHATE DIPHOSPHATASE"/>
    <property type="match status" value="1"/>
</dbReference>
<proteinExistence type="predicted"/>
<dbReference type="Pfam" id="PF01979">
    <property type="entry name" value="Amidohydro_1"/>
    <property type="match status" value="1"/>
</dbReference>
<dbReference type="Proteomes" id="UP001287356">
    <property type="component" value="Unassembled WGS sequence"/>
</dbReference>
<dbReference type="PANTHER" id="PTHR43135">
    <property type="entry name" value="ALPHA-D-RIBOSE 1-METHYLPHOSPHONATE 5-TRIPHOSPHATE DIPHOSPHATASE"/>
    <property type="match status" value="1"/>
</dbReference>
<keyword evidence="1" id="KW-0732">Signal</keyword>
<dbReference type="SUPFAM" id="SSF51338">
    <property type="entry name" value="Composite domain of metallo-dependent hydrolases"/>
    <property type="match status" value="1"/>
</dbReference>
<accession>A0AAE0KMN9</accession>
<dbReference type="InterPro" id="IPR032466">
    <property type="entry name" value="Metal_Hydrolase"/>
</dbReference>
<dbReference type="Gene3D" id="2.30.40.10">
    <property type="entry name" value="Urease, subunit C, domain 1"/>
    <property type="match status" value="1"/>
</dbReference>
<reference evidence="3" key="1">
    <citation type="journal article" date="2023" name="Mol. Phylogenet. Evol.">
        <title>Genome-scale phylogeny and comparative genomics of the fungal order Sordariales.</title>
        <authorList>
            <person name="Hensen N."/>
            <person name="Bonometti L."/>
            <person name="Westerberg I."/>
            <person name="Brannstrom I.O."/>
            <person name="Guillou S."/>
            <person name="Cros-Aarteil S."/>
            <person name="Calhoun S."/>
            <person name="Haridas S."/>
            <person name="Kuo A."/>
            <person name="Mondo S."/>
            <person name="Pangilinan J."/>
            <person name="Riley R."/>
            <person name="LaButti K."/>
            <person name="Andreopoulos B."/>
            <person name="Lipzen A."/>
            <person name="Chen C."/>
            <person name="Yan M."/>
            <person name="Daum C."/>
            <person name="Ng V."/>
            <person name="Clum A."/>
            <person name="Steindorff A."/>
            <person name="Ohm R.A."/>
            <person name="Martin F."/>
            <person name="Silar P."/>
            <person name="Natvig D.O."/>
            <person name="Lalanne C."/>
            <person name="Gautier V."/>
            <person name="Ament-Velasquez S.L."/>
            <person name="Kruys A."/>
            <person name="Hutchinson M.I."/>
            <person name="Powell A.J."/>
            <person name="Barry K."/>
            <person name="Miller A.N."/>
            <person name="Grigoriev I.V."/>
            <person name="Debuchy R."/>
            <person name="Gladieux P."/>
            <person name="Hiltunen Thoren M."/>
            <person name="Johannesson H."/>
        </authorList>
    </citation>
    <scope>NUCLEOTIDE SEQUENCE</scope>
    <source>
        <strain evidence="3">CBS 958.72</strain>
    </source>
</reference>
<feature type="signal peptide" evidence="1">
    <location>
        <begin position="1"/>
        <end position="19"/>
    </location>
</feature>
<name>A0AAE0KMN9_9PEZI</name>
<evidence type="ECO:0000256" key="1">
    <source>
        <dbReference type="SAM" id="SignalP"/>
    </source>
</evidence>
<dbReference type="InterPro" id="IPR051781">
    <property type="entry name" value="Metallo-dep_Hydrolase"/>
</dbReference>
<evidence type="ECO:0000313" key="3">
    <source>
        <dbReference type="EMBL" id="KAK3379067.1"/>
    </source>
</evidence>
<feature type="chain" id="PRO_5042058947" description="Amidohydrolase-related domain-containing protein" evidence="1">
    <location>
        <begin position="20"/>
        <end position="414"/>
    </location>
</feature>
<organism evidence="3 4">
    <name type="scientific">Lasiosphaeria ovina</name>
    <dbReference type="NCBI Taxonomy" id="92902"/>
    <lineage>
        <taxon>Eukaryota</taxon>
        <taxon>Fungi</taxon>
        <taxon>Dikarya</taxon>
        <taxon>Ascomycota</taxon>
        <taxon>Pezizomycotina</taxon>
        <taxon>Sordariomycetes</taxon>
        <taxon>Sordariomycetidae</taxon>
        <taxon>Sordariales</taxon>
        <taxon>Lasiosphaeriaceae</taxon>
        <taxon>Lasiosphaeria</taxon>
    </lineage>
</organism>
<evidence type="ECO:0000259" key="2">
    <source>
        <dbReference type="Pfam" id="PF01979"/>
    </source>
</evidence>
<keyword evidence="4" id="KW-1185">Reference proteome</keyword>
<gene>
    <name evidence="3" type="ORF">B0T24DRAFT_663323</name>
</gene>
<dbReference type="EMBL" id="JAULSN010000002">
    <property type="protein sequence ID" value="KAK3379067.1"/>
    <property type="molecule type" value="Genomic_DNA"/>
</dbReference>
<dbReference type="AlphaFoldDB" id="A0AAE0KMN9"/>
<dbReference type="InterPro" id="IPR006680">
    <property type="entry name" value="Amidohydro-rel"/>
</dbReference>
<dbReference type="Gene3D" id="3.20.20.140">
    <property type="entry name" value="Metal-dependent hydrolases"/>
    <property type="match status" value="2"/>
</dbReference>
<sequence>MRPRVCFALWAVWSMRADACIHHLQSRNPSPPSMTRRSRPGARTKTAIRNVRVFNGISIEPPRTVIMDGEFIDIDPRGVETTIDAQGRILIPGLIDSHVHVNDVDGLETMTSFGVTTAMVMLRGHGGLCDVQLAGLPAVGPDTQHAKMFNMSSGQLLYPTADPDAAVSYAFGNKSDFYKITAEKNGPSQEMQTALVKSTHERGKLAMTHAANALSWKQAVLSGTDGIQHTATDAPIDADVLTQAGAAGQFSTPTMNMARYTFSNPILLGQMGRTPNSPDSYAQVKANVKAIRAAGIPILAGTDAVGTLLPGVTIPFGLTLHYELQNLVEATGMEPAEALAAATLVAARHHRLHDRGVIAPGMRADLVLLNSDPLANISNTLDIARVWVGGVEYAPVANGKEAAAASPNPSGTVG</sequence>
<protein>
    <recommendedName>
        <fullName evidence="2">Amidohydrolase-related domain-containing protein</fullName>
    </recommendedName>
</protein>
<dbReference type="SUPFAM" id="SSF51556">
    <property type="entry name" value="Metallo-dependent hydrolases"/>
    <property type="match status" value="1"/>
</dbReference>
<evidence type="ECO:0000313" key="4">
    <source>
        <dbReference type="Proteomes" id="UP001287356"/>
    </source>
</evidence>
<reference evidence="3" key="2">
    <citation type="submission" date="2023-06" db="EMBL/GenBank/DDBJ databases">
        <authorList>
            <consortium name="Lawrence Berkeley National Laboratory"/>
            <person name="Haridas S."/>
            <person name="Hensen N."/>
            <person name="Bonometti L."/>
            <person name="Westerberg I."/>
            <person name="Brannstrom I.O."/>
            <person name="Guillou S."/>
            <person name="Cros-Aarteil S."/>
            <person name="Calhoun S."/>
            <person name="Kuo A."/>
            <person name="Mondo S."/>
            <person name="Pangilinan J."/>
            <person name="Riley R."/>
            <person name="Labutti K."/>
            <person name="Andreopoulos B."/>
            <person name="Lipzen A."/>
            <person name="Chen C."/>
            <person name="Yanf M."/>
            <person name="Daum C."/>
            <person name="Ng V."/>
            <person name="Clum A."/>
            <person name="Steindorff A."/>
            <person name="Ohm R."/>
            <person name="Martin F."/>
            <person name="Silar P."/>
            <person name="Natvig D."/>
            <person name="Lalanne C."/>
            <person name="Gautier V."/>
            <person name="Ament-Velasquez S.L."/>
            <person name="Kruys A."/>
            <person name="Hutchinson M.I."/>
            <person name="Powell A.J."/>
            <person name="Barry K."/>
            <person name="Miller A.N."/>
            <person name="Grigoriev I.V."/>
            <person name="Debuchy R."/>
            <person name="Gladieux P."/>
            <person name="Thoren M.H."/>
            <person name="Johannesson H."/>
        </authorList>
    </citation>
    <scope>NUCLEOTIDE SEQUENCE</scope>
    <source>
        <strain evidence="3">CBS 958.72</strain>
    </source>
</reference>
<feature type="domain" description="Amidohydrolase-related" evidence="2">
    <location>
        <begin position="188"/>
        <end position="390"/>
    </location>
</feature>
<dbReference type="GO" id="GO:0016810">
    <property type="term" value="F:hydrolase activity, acting on carbon-nitrogen (but not peptide) bonds"/>
    <property type="evidence" value="ECO:0007669"/>
    <property type="project" value="InterPro"/>
</dbReference>
<comment type="caution">
    <text evidence="3">The sequence shown here is derived from an EMBL/GenBank/DDBJ whole genome shotgun (WGS) entry which is preliminary data.</text>
</comment>
<dbReference type="InterPro" id="IPR011059">
    <property type="entry name" value="Metal-dep_hydrolase_composite"/>
</dbReference>